<evidence type="ECO:0000259" key="2">
    <source>
        <dbReference type="Pfam" id="PF13191"/>
    </source>
</evidence>
<dbReference type="InterPro" id="IPR004256">
    <property type="entry name" value="DUF234"/>
</dbReference>
<dbReference type="InterPro" id="IPR041664">
    <property type="entry name" value="AAA_16"/>
</dbReference>
<dbReference type="PANTHER" id="PTHR34704">
    <property type="entry name" value="ATPASE"/>
    <property type="match status" value="1"/>
</dbReference>
<dbReference type="Gene3D" id="3.40.50.300">
    <property type="entry name" value="P-loop containing nucleotide triphosphate hydrolases"/>
    <property type="match status" value="1"/>
</dbReference>
<evidence type="ECO:0000313" key="3">
    <source>
        <dbReference type="EMBL" id="TDE59919.1"/>
    </source>
</evidence>
<name>A0A4R5FXB0_9ACTN</name>
<comment type="caution">
    <text evidence="3">The sequence shown here is derived from an EMBL/GenBank/DDBJ whole genome shotgun (WGS) entry which is preliminary data.</text>
</comment>
<dbReference type="SUPFAM" id="SSF52540">
    <property type="entry name" value="P-loop containing nucleoside triphosphate hydrolases"/>
    <property type="match status" value="1"/>
</dbReference>
<dbReference type="PANTHER" id="PTHR34704:SF1">
    <property type="entry name" value="ATPASE"/>
    <property type="match status" value="1"/>
</dbReference>
<organism evidence="3 4">
    <name type="scientific">Nonomuraea mesophila</name>
    <dbReference type="NCBI Taxonomy" id="2530382"/>
    <lineage>
        <taxon>Bacteria</taxon>
        <taxon>Bacillati</taxon>
        <taxon>Actinomycetota</taxon>
        <taxon>Actinomycetes</taxon>
        <taxon>Streptosporangiales</taxon>
        <taxon>Streptosporangiaceae</taxon>
        <taxon>Nonomuraea</taxon>
    </lineage>
</organism>
<dbReference type="InterPro" id="IPR027417">
    <property type="entry name" value="P-loop_NTPase"/>
</dbReference>
<dbReference type="AlphaFoldDB" id="A0A4R5FXB0"/>
<dbReference type="GO" id="GO:0005524">
    <property type="term" value="F:ATP binding"/>
    <property type="evidence" value="ECO:0007669"/>
    <property type="project" value="UniProtKB-KW"/>
</dbReference>
<dbReference type="Pfam" id="PF13191">
    <property type="entry name" value="AAA_16"/>
    <property type="match status" value="1"/>
</dbReference>
<keyword evidence="4" id="KW-1185">Reference proteome</keyword>
<protein>
    <submittedName>
        <fullName evidence="3">ATP-binding protein</fullName>
    </submittedName>
</protein>
<proteinExistence type="predicted"/>
<dbReference type="Proteomes" id="UP000295136">
    <property type="component" value="Unassembled WGS sequence"/>
</dbReference>
<evidence type="ECO:0000313" key="4">
    <source>
        <dbReference type="Proteomes" id="UP000295136"/>
    </source>
</evidence>
<feature type="domain" description="DUF234" evidence="1">
    <location>
        <begin position="362"/>
        <end position="454"/>
    </location>
</feature>
<sequence length="508" mass="57040">MHQRRWSHPRDHRPVQGRNIPALIPIAALVSSLRLTGGTVEPFIGRRRELAALARALEKTNRRHFDRPGRALLMRGRRRVGKSRLAEEFIRQAQVPHLYYTATGQTLREELRIFTDEASSSNLPAASVFDVERPESWHDALSLLARALPEHSPSIVVIDELPYLVKADPTLESVLQKLFDREFSRLPVLLLLIGSDLSMMEAINTYGRPFYQRAADFIVGPLTPYDVGQALDLPPEAAFDAHLVSGGLPMICEEWPKGAPLWAYLEQALHDPLSALVVSGERALAAEFPPEAHARQTLNAIGSGQRTHSNIAAAAQETSRATMNRALQLLLDKRMIAVDRPLSTRPSRESRYRVIDSHLRFWIPFIANRLTDIERGRGDKVLERIRSSWTSWRGVAVEPLIQESLRRMDGLPEATGAIGGFWTRNNDPEIDLVGADREPVAKRITMVGSVKWLENRPFDHHDLSELIVHRSKMPGADSSTPLYAVSRSGCEVEGVTHITPQHLVDAWR</sequence>
<gene>
    <name evidence="3" type="ORF">E1295_01290</name>
</gene>
<accession>A0A4R5FXB0</accession>
<reference evidence="3 4" key="1">
    <citation type="submission" date="2019-03" db="EMBL/GenBank/DDBJ databases">
        <title>Draft genome sequences of novel Actinobacteria.</title>
        <authorList>
            <person name="Sahin N."/>
            <person name="Ay H."/>
            <person name="Saygin H."/>
        </authorList>
    </citation>
    <scope>NUCLEOTIDE SEQUENCE [LARGE SCALE GENOMIC DNA]</scope>
    <source>
        <strain evidence="3 4">6K102</strain>
    </source>
</reference>
<keyword evidence="3" id="KW-0067">ATP-binding</keyword>
<feature type="domain" description="Orc1-like AAA ATPase" evidence="2">
    <location>
        <begin position="42"/>
        <end position="190"/>
    </location>
</feature>
<dbReference type="EMBL" id="SMLD01000002">
    <property type="protein sequence ID" value="TDE59919.1"/>
    <property type="molecule type" value="Genomic_DNA"/>
</dbReference>
<evidence type="ECO:0000259" key="1">
    <source>
        <dbReference type="Pfam" id="PF03008"/>
    </source>
</evidence>
<keyword evidence="3" id="KW-0547">Nucleotide-binding</keyword>
<dbReference type="Pfam" id="PF03008">
    <property type="entry name" value="DUF234"/>
    <property type="match status" value="1"/>
</dbReference>